<keyword evidence="2 8" id="KW-0489">Methyltransferase</keyword>
<dbReference type="OrthoDB" id="9800643at2"/>
<feature type="domain" description="Methyltransferase small" evidence="6">
    <location>
        <begin position="99"/>
        <end position="186"/>
    </location>
</feature>
<evidence type="ECO:0000256" key="3">
    <source>
        <dbReference type="ARBA" id="ARBA00022679"/>
    </source>
</evidence>
<sequence>MPLEVEVERAARRLADAGVRDARADAQALAEHVAGGGAALDRAGAGRLRDLVERRAAREPLQHLLGTARFRGVDLLVGPGVFTPQPETSSVVDAVVAGLEGLDAPVVVDLCSGAGTIPMSVAHEVPGARVHAVEADPGAFAWLERNRDALGLDVACHLGSAEDALPGLDGRVDVVVSNPPYVAEHELPAVDPEVRDHDPLRALVAGADGLDLVRMVEATAWRLLRPGGLVVVEHSDRQGRSAPAVFARRWRDVADHVDHEGLDRFVTARKP</sequence>
<keyword evidence="9" id="KW-1185">Reference proteome</keyword>
<dbReference type="InterPro" id="IPR040758">
    <property type="entry name" value="PrmC_N"/>
</dbReference>
<proteinExistence type="predicted"/>
<evidence type="ECO:0000259" key="6">
    <source>
        <dbReference type="Pfam" id="PF05175"/>
    </source>
</evidence>
<dbReference type="Gene3D" id="3.40.50.150">
    <property type="entry name" value="Vaccinia Virus protein VP39"/>
    <property type="match status" value="1"/>
</dbReference>
<dbReference type="CDD" id="cd02440">
    <property type="entry name" value="AdoMet_MTases"/>
    <property type="match status" value="1"/>
</dbReference>
<dbReference type="GO" id="GO:0003676">
    <property type="term" value="F:nucleic acid binding"/>
    <property type="evidence" value="ECO:0007669"/>
    <property type="project" value="InterPro"/>
</dbReference>
<organism evidence="8 9">
    <name type="scientific">Vallicoccus soli</name>
    <dbReference type="NCBI Taxonomy" id="2339232"/>
    <lineage>
        <taxon>Bacteria</taxon>
        <taxon>Bacillati</taxon>
        <taxon>Actinomycetota</taxon>
        <taxon>Actinomycetes</taxon>
        <taxon>Motilibacterales</taxon>
        <taxon>Vallicoccaceae</taxon>
        <taxon>Vallicoccus</taxon>
    </lineage>
</organism>
<dbReference type="NCBIfam" id="TIGR03534">
    <property type="entry name" value="RF_mod_PrmC"/>
    <property type="match status" value="1"/>
</dbReference>
<dbReference type="EMBL" id="QZEZ01000002">
    <property type="protein sequence ID" value="RJK97196.1"/>
    <property type="molecule type" value="Genomic_DNA"/>
</dbReference>
<dbReference type="InterPro" id="IPR019874">
    <property type="entry name" value="RF_methyltr_PrmC"/>
</dbReference>
<reference evidence="8 9" key="1">
    <citation type="submission" date="2018-09" db="EMBL/GenBank/DDBJ databases">
        <title>YIM 75000 draft genome.</title>
        <authorList>
            <person name="Tang S."/>
            <person name="Feng Y."/>
        </authorList>
    </citation>
    <scope>NUCLEOTIDE SEQUENCE [LARGE SCALE GENOMIC DNA]</scope>
    <source>
        <strain evidence="8 9">YIM 75000</strain>
    </source>
</reference>
<dbReference type="InterPro" id="IPR029063">
    <property type="entry name" value="SAM-dependent_MTases_sf"/>
</dbReference>
<evidence type="ECO:0000313" key="9">
    <source>
        <dbReference type="Proteomes" id="UP000265614"/>
    </source>
</evidence>
<dbReference type="EC" id="2.1.1.297" evidence="1"/>
<dbReference type="InterPro" id="IPR050320">
    <property type="entry name" value="N5-glutamine_MTase"/>
</dbReference>
<dbReference type="SUPFAM" id="SSF53335">
    <property type="entry name" value="S-adenosyl-L-methionine-dependent methyltransferases"/>
    <property type="match status" value="1"/>
</dbReference>
<feature type="domain" description="Release factor glutamine methyltransferase N-terminal" evidence="7">
    <location>
        <begin position="8"/>
        <end position="66"/>
    </location>
</feature>
<comment type="catalytic activity">
    <reaction evidence="5">
        <text>L-glutaminyl-[peptide chain release factor] + S-adenosyl-L-methionine = N(5)-methyl-L-glutaminyl-[peptide chain release factor] + S-adenosyl-L-homocysteine + H(+)</text>
        <dbReference type="Rhea" id="RHEA:42896"/>
        <dbReference type="Rhea" id="RHEA-COMP:10271"/>
        <dbReference type="Rhea" id="RHEA-COMP:10272"/>
        <dbReference type="ChEBI" id="CHEBI:15378"/>
        <dbReference type="ChEBI" id="CHEBI:30011"/>
        <dbReference type="ChEBI" id="CHEBI:57856"/>
        <dbReference type="ChEBI" id="CHEBI:59789"/>
        <dbReference type="ChEBI" id="CHEBI:61891"/>
        <dbReference type="EC" id="2.1.1.297"/>
    </reaction>
</comment>
<dbReference type="Pfam" id="PF17827">
    <property type="entry name" value="PrmC_N"/>
    <property type="match status" value="1"/>
</dbReference>
<dbReference type="PANTHER" id="PTHR18895">
    <property type="entry name" value="HEMK METHYLTRANSFERASE"/>
    <property type="match status" value="1"/>
</dbReference>
<evidence type="ECO:0000259" key="7">
    <source>
        <dbReference type="Pfam" id="PF17827"/>
    </source>
</evidence>
<dbReference type="Pfam" id="PF05175">
    <property type="entry name" value="MTS"/>
    <property type="match status" value="1"/>
</dbReference>
<dbReference type="InterPro" id="IPR002052">
    <property type="entry name" value="DNA_methylase_N6_adenine_CS"/>
</dbReference>
<evidence type="ECO:0000313" key="8">
    <source>
        <dbReference type="EMBL" id="RJK97196.1"/>
    </source>
</evidence>
<gene>
    <name evidence="8" type="primary">prmC</name>
    <name evidence="8" type="ORF">D5H78_06260</name>
</gene>
<dbReference type="GO" id="GO:0102559">
    <property type="term" value="F:peptide chain release factor N(5)-glutamine methyltransferase activity"/>
    <property type="evidence" value="ECO:0007669"/>
    <property type="project" value="UniProtKB-EC"/>
</dbReference>
<keyword evidence="3 8" id="KW-0808">Transferase</keyword>
<dbReference type="PROSITE" id="PS00092">
    <property type="entry name" value="N6_MTASE"/>
    <property type="match status" value="1"/>
</dbReference>
<dbReference type="Gene3D" id="1.10.8.10">
    <property type="entry name" value="DNA helicase RuvA subunit, C-terminal domain"/>
    <property type="match status" value="1"/>
</dbReference>
<protein>
    <recommendedName>
        <fullName evidence="1">peptide chain release factor N(5)-glutamine methyltransferase</fullName>
        <ecNumber evidence="1">2.1.1.297</ecNumber>
    </recommendedName>
</protein>
<name>A0A3A3ZLP5_9ACTN</name>
<keyword evidence="4" id="KW-0949">S-adenosyl-L-methionine</keyword>
<dbReference type="NCBIfam" id="TIGR00536">
    <property type="entry name" value="hemK_fam"/>
    <property type="match status" value="1"/>
</dbReference>
<evidence type="ECO:0000256" key="2">
    <source>
        <dbReference type="ARBA" id="ARBA00022603"/>
    </source>
</evidence>
<comment type="caution">
    <text evidence="8">The sequence shown here is derived from an EMBL/GenBank/DDBJ whole genome shotgun (WGS) entry which is preliminary data.</text>
</comment>
<accession>A0A3A3ZLP5</accession>
<dbReference type="PANTHER" id="PTHR18895:SF74">
    <property type="entry name" value="MTRF1L RELEASE FACTOR GLUTAMINE METHYLTRANSFERASE"/>
    <property type="match status" value="1"/>
</dbReference>
<dbReference type="InterPro" id="IPR004556">
    <property type="entry name" value="HemK-like"/>
</dbReference>
<evidence type="ECO:0000256" key="5">
    <source>
        <dbReference type="ARBA" id="ARBA00048391"/>
    </source>
</evidence>
<dbReference type="InterPro" id="IPR007848">
    <property type="entry name" value="Small_mtfrase_dom"/>
</dbReference>
<evidence type="ECO:0000256" key="1">
    <source>
        <dbReference type="ARBA" id="ARBA00012771"/>
    </source>
</evidence>
<dbReference type="AlphaFoldDB" id="A0A3A3ZLP5"/>
<evidence type="ECO:0000256" key="4">
    <source>
        <dbReference type="ARBA" id="ARBA00022691"/>
    </source>
</evidence>
<dbReference type="Proteomes" id="UP000265614">
    <property type="component" value="Unassembled WGS sequence"/>
</dbReference>
<dbReference type="GO" id="GO:0032259">
    <property type="term" value="P:methylation"/>
    <property type="evidence" value="ECO:0007669"/>
    <property type="project" value="UniProtKB-KW"/>
</dbReference>